<dbReference type="InterPro" id="IPR011033">
    <property type="entry name" value="PRC_barrel-like_sf"/>
</dbReference>
<evidence type="ECO:0000259" key="1">
    <source>
        <dbReference type="Pfam" id="PF05239"/>
    </source>
</evidence>
<dbReference type="InterPro" id="IPR027275">
    <property type="entry name" value="PRC-brl_dom"/>
</dbReference>
<keyword evidence="6" id="KW-1185">Reference proteome</keyword>
<dbReference type="Gene3D" id="3.90.50.10">
    <property type="entry name" value="Photosynthetic Reaction Center, subunit H, domain 2"/>
    <property type="match status" value="1"/>
</dbReference>
<dbReference type="Proteomes" id="UP000629870">
    <property type="component" value="Unassembled WGS sequence"/>
</dbReference>
<dbReference type="NCBIfam" id="TIGR02271">
    <property type="entry name" value="YsnF/AvaK domain"/>
    <property type="match status" value="1"/>
</dbReference>
<evidence type="ECO:0000313" key="3">
    <source>
        <dbReference type="EMBL" id="MBB6017144.1"/>
    </source>
</evidence>
<proteinExistence type="predicted"/>
<evidence type="ECO:0000313" key="6">
    <source>
        <dbReference type="Proteomes" id="UP000629870"/>
    </source>
</evidence>
<dbReference type="GO" id="GO:0030077">
    <property type="term" value="C:plasma membrane light-harvesting complex"/>
    <property type="evidence" value="ECO:0007669"/>
    <property type="project" value="InterPro"/>
</dbReference>
<dbReference type="Pfam" id="PF09557">
    <property type="entry name" value="DUF2382"/>
    <property type="match status" value="1"/>
</dbReference>
<dbReference type="RefSeq" id="WP_139403643.1">
    <property type="nucleotide sequence ID" value="NZ_JACHEW010000011.1"/>
</dbReference>
<evidence type="ECO:0000313" key="4">
    <source>
        <dbReference type="EMBL" id="TNM70633.1"/>
    </source>
</evidence>
<sequence length="273" mass="30142">MTQMNLVRMSELDHDHQLDLSSTGVYNPRDNDAYGANGEKIGTVRDALVLPTTGEIQYLIVDVGGWFSSKQVLIPVGQARFTEDGASFDGLTKDQARNLSEYHDGQVYAAESQMADERVLRAPDTDEATYRRQAFTTPDTLKLLEERLMVNKERFVAGSVEVGKRVETRQEQVSVELEREEVVIERHAVTDARPVEGAVLGADSQTLHIDLEAERANVSKQAFVTEEVTVGKREVTDSQTVTETVGKEVLEVTKSGDVQLDSDGKAVTDGRKA</sequence>
<comment type="caution">
    <text evidence="4">The sequence shown here is derived from an EMBL/GenBank/DDBJ whole genome shotgun (WGS) entry which is preliminary data.</text>
</comment>
<organism evidence="4 5">
    <name type="scientific">Deinococcus radiopugnans ATCC 19172</name>
    <dbReference type="NCBI Taxonomy" id="585398"/>
    <lineage>
        <taxon>Bacteria</taxon>
        <taxon>Thermotogati</taxon>
        <taxon>Deinococcota</taxon>
        <taxon>Deinococci</taxon>
        <taxon>Deinococcales</taxon>
        <taxon>Deinococcaceae</taxon>
        <taxon>Deinococcus</taxon>
    </lineage>
</organism>
<reference evidence="4 5" key="1">
    <citation type="submission" date="2019-06" db="EMBL/GenBank/DDBJ databases">
        <title>Genome sequence of Deinococcus radiopugnans ATCC 19172.</title>
        <authorList>
            <person name="Maclea K.S."/>
            <person name="Maynard C.R."/>
        </authorList>
    </citation>
    <scope>NUCLEOTIDE SEQUENCE [LARGE SCALE GENOMIC DNA]</scope>
    <source>
        <strain evidence="4 5">ATCC 19172</strain>
    </source>
</reference>
<dbReference type="EMBL" id="JACHEW010000011">
    <property type="protein sequence ID" value="MBB6017144.1"/>
    <property type="molecule type" value="Genomic_DNA"/>
</dbReference>
<dbReference type="AlphaFoldDB" id="A0A5C4Y523"/>
<dbReference type="GO" id="GO:0019684">
    <property type="term" value="P:photosynthesis, light reaction"/>
    <property type="evidence" value="ECO:0007669"/>
    <property type="project" value="InterPro"/>
</dbReference>
<gene>
    <name evidence="4" type="ORF">FHR04_12065</name>
    <name evidence="3" type="ORF">HNQ04_002406</name>
</gene>
<feature type="domain" description="PRC-barrel" evidence="1">
    <location>
        <begin position="26"/>
        <end position="79"/>
    </location>
</feature>
<dbReference type="EMBL" id="VDMO01000012">
    <property type="protein sequence ID" value="TNM70633.1"/>
    <property type="molecule type" value="Genomic_DNA"/>
</dbReference>
<feature type="domain" description="DUF2382" evidence="2">
    <location>
        <begin position="141"/>
        <end position="252"/>
    </location>
</feature>
<reference evidence="3 6" key="2">
    <citation type="submission" date="2020-08" db="EMBL/GenBank/DDBJ databases">
        <title>Genomic Encyclopedia of Type Strains, Phase IV (KMG-IV): sequencing the most valuable type-strain genomes for metagenomic binning, comparative biology and taxonomic classification.</title>
        <authorList>
            <person name="Goeker M."/>
        </authorList>
    </citation>
    <scope>NUCLEOTIDE SEQUENCE [LARGE SCALE GENOMIC DNA]</scope>
    <source>
        <strain evidence="3 6">DSM 12027</strain>
    </source>
</reference>
<evidence type="ECO:0000259" key="2">
    <source>
        <dbReference type="Pfam" id="PF09557"/>
    </source>
</evidence>
<dbReference type="InterPro" id="IPR014747">
    <property type="entry name" value="Bac_photo_RC_H_C"/>
</dbReference>
<dbReference type="PANTHER" id="PTHR38463">
    <property type="entry name" value="STRESS RESPONSE PROTEIN YSNF"/>
    <property type="match status" value="1"/>
</dbReference>
<dbReference type="SUPFAM" id="SSF50346">
    <property type="entry name" value="PRC-barrel domain"/>
    <property type="match status" value="1"/>
</dbReference>
<dbReference type="Pfam" id="PF05239">
    <property type="entry name" value="PRC"/>
    <property type="match status" value="1"/>
</dbReference>
<dbReference type="InterPro" id="IPR052967">
    <property type="entry name" value="Stress_Response_Assoc"/>
</dbReference>
<accession>A0A5C4Y523</accession>
<dbReference type="Proteomes" id="UP000313988">
    <property type="component" value="Unassembled WGS sequence"/>
</dbReference>
<dbReference type="PANTHER" id="PTHR38463:SF1">
    <property type="entry name" value="STRESS RESPONSE PROTEIN YSNF"/>
    <property type="match status" value="1"/>
</dbReference>
<dbReference type="OrthoDB" id="9793882at2"/>
<name>A0A5C4Y523_9DEIO</name>
<dbReference type="InterPro" id="IPR019060">
    <property type="entry name" value="DUF2382"/>
</dbReference>
<protein>
    <submittedName>
        <fullName evidence="4">DUF2382 domain-containing protein</fullName>
    </submittedName>
    <submittedName>
        <fullName evidence="3">Uncharacterized protein (TIGR02271 family)</fullName>
    </submittedName>
</protein>
<evidence type="ECO:0000313" key="5">
    <source>
        <dbReference type="Proteomes" id="UP000313988"/>
    </source>
</evidence>